<sequence>MGLVIPIIAISIAVATFIENDFGAETARAHIYNATWFEALFVLAAINLSGSMV</sequence>
<proteinExistence type="predicted"/>
<protein>
    <recommendedName>
        <fullName evidence="3">NADH:quinone oxidoreductase/Mrp antiporter membrane subunit domain-containing protein</fullName>
    </recommendedName>
</protein>
<evidence type="ECO:0000256" key="1">
    <source>
        <dbReference type="SAM" id="Phobius"/>
    </source>
</evidence>
<dbReference type="AlphaFoldDB" id="A0A0F9AZV4"/>
<keyword evidence="1" id="KW-1133">Transmembrane helix</keyword>
<comment type="caution">
    <text evidence="2">The sequence shown here is derived from an EMBL/GenBank/DDBJ whole genome shotgun (WGS) entry which is preliminary data.</text>
</comment>
<keyword evidence="1" id="KW-0812">Transmembrane</keyword>
<reference evidence="2" key="1">
    <citation type="journal article" date="2015" name="Nature">
        <title>Complex archaea that bridge the gap between prokaryotes and eukaryotes.</title>
        <authorList>
            <person name="Spang A."/>
            <person name="Saw J.H."/>
            <person name="Jorgensen S.L."/>
            <person name="Zaremba-Niedzwiedzka K."/>
            <person name="Martijn J."/>
            <person name="Lind A.E."/>
            <person name="van Eijk R."/>
            <person name="Schleper C."/>
            <person name="Guy L."/>
            <person name="Ettema T.J."/>
        </authorList>
    </citation>
    <scope>NUCLEOTIDE SEQUENCE</scope>
</reference>
<dbReference type="EMBL" id="LAZR01054752">
    <property type="protein sequence ID" value="KKK77861.1"/>
    <property type="molecule type" value="Genomic_DNA"/>
</dbReference>
<organism evidence="2">
    <name type="scientific">marine sediment metagenome</name>
    <dbReference type="NCBI Taxonomy" id="412755"/>
    <lineage>
        <taxon>unclassified sequences</taxon>
        <taxon>metagenomes</taxon>
        <taxon>ecological metagenomes</taxon>
    </lineage>
</organism>
<name>A0A0F9AZV4_9ZZZZ</name>
<feature type="transmembrane region" description="Helical" evidence="1">
    <location>
        <begin position="31"/>
        <end position="50"/>
    </location>
</feature>
<keyword evidence="1" id="KW-0472">Membrane</keyword>
<gene>
    <name evidence="2" type="ORF">LCGC14_2849320</name>
</gene>
<evidence type="ECO:0000313" key="2">
    <source>
        <dbReference type="EMBL" id="KKK77861.1"/>
    </source>
</evidence>
<feature type="non-terminal residue" evidence="2">
    <location>
        <position position="53"/>
    </location>
</feature>
<evidence type="ECO:0008006" key="3">
    <source>
        <dbReference type="Google" id="ProtNLM"/>
    </source>
</evidence>
<accession>A0A0F9AZV4</accession>